<sequence length="164" mass="17968">MKRNVISFFALVASFNAISASETKLQFSETIPLTCGFVMENADLEGSIRFSDEKNSHFNNEAPAKFKVINNGNDGYATITMSDFSVWDEQNNFGTSGNKTDVEARSSFDIDNGLVGIQSVEPNDSFQVVSGIDTNVRLNLDIPSFRFEAGSTLRVTTILNIDCG</sequence>
<feature type="signal peptide" evidence="1">
    <location>
        <begin position="1"/>
        <end position="19"/>
    </location>
</feature>
<feature type="chain" id="PRO_5004638288" evidence="1">
    <location>
        <begin position="20"/>
        <end position="164"/>
    </location>
</feature>
<keyword evidence="1" id="KW-0732">Signal</keyword>
<accession>U3AQL2</accession>
<protein>
    <submittedName>
        <fullName evidence="2">Uncharacterized protein</fullName>
    </submittedName>
</protein>
<organism evidence="2 3">
    <name type="scientific">Vibrio azureus NBRC 104587</name>
    <dbReference type="NCBI Taxonomy" id="1219077"/>
    <lineage>
        <taxon>Bacteria</taxon>
        <taxon>Pseudomonadati</taxon>
        <taxon>Pseudomonadota</taxon>
        <taxon>Gammaproteobacteria</taxon>
        <taxon>Vibrionales</taxon>
        <taxon>Vibrionaceae</taxon>
        <taxon>Vibrio</taxon>
    </lineage>
</organism>
<name>U3AQL2_9VIBR</name>
<evidence type="ECO:0000313" key="3">
    <source>
        <dbReference type="Proteomes" id="UP000016567"/>
    </source>
</evidence>
<dbReference type="AlphaFoldDB" id="U3AQL2"/>
<dbReference type="Proteomes" id="UP000016567">
    <property type="component" value="Unassembled WGS sequence"/>
</dbReference>
<gene>
    <name evidence="2" type="ORF">VAZ01S_026_00780</name>
</gene>
<evidence type="ECO:0000313" key="2">
    <source>
        <dbReference type="EMBL" id="GAD75572.1"/>
    </source>
</evidence>
<dbReference type="EMBL" id="BATL01000026">
    <property type="protein sequence ID" value="GAD75572.1"/>
    <property type="molecule type" value="Genomic_DNA"/>
</dbReference>
<proteinExistence type="predicted"/>
<comment type="caution">
    <text evidence="2">The sequence shown here is derived from an EMBL/GenBank/DDBJ whole genome shotgun (WGS) entry which is preliminary data.</text>
</comment>
<keyword evidence="3" id="KW-1185">Reference proteome</keyword>
<reference evidence="2 3" key="1">
    <citation type="submission" date="2013-09" db="EMBL/GenBank/DDBJ databases">
        <title>Whole genome shotgun sequence of Vibrio azureus NBRC 104587.</title>
        <authorList>
            <person name="Isaki S."/>
            <person name="Hosoyama A."/>
            <person name="Numata M."/>
            <person name="Hashimoto M."/>
            <person name="Hosoyama Y."/>
            <person name="Tsuchikane K."/>
            <person name="Noguchi M."/>
            <person name="Hirakata S."/>
            <person name="Ichikawa N."/>
            <person name="Ohji S."/>
            <person name="Yamazoe A."/>
            <person name="Fujita N."/>
        </authorList>
    </citation>
    <scope>NUCLEOTIDE SEQUENCE [LARGE SCALE GENOMIC DNA]</scope>
    <source>
        <strain evidence="2 3">NBRC 104587</strain>
    </source>
</reference>
<dbReference type="RefSeq" id="WP_021709331.1">
    <property type="nucleotide sequence ID" value="NZ_BAOB01000053.1"/>
</dbReference>
<evidence type="ECO:0000256" key="1">
    <source>
        <dbReference type="SAM" id="SignalP"/>
    </source>
</evidence>